<sequence>MIKKIIGLLCVFFLMISCKETEKQRFVRLLNEWLGEIVYYPSGMCFTSYSKDSVITKCDKSIFPYTILNYVDSTGCFSCRLQLSKWKELIAEFDSITPHKLDFIFIFNSQDERVLARLLKREHFTNFVYIDEIDTLNKINHFPKDENFQTFLLDKDDRVLAIGNPIHNPKVKELYKKVILGDETFKQIPHKNTTVKKDKSVANLGSFPSEEEVVTEFTLTNTGDTPLVVVDVVTSCGCTTVEYSRKPVLPGKGLKLSIKYKADQPGYFNKSVKVFCNAEKSPLLLNITGNALTD</sequence>
<comment type="caution">
    <text evidence="1">The sequence shown here is derived from an EMBL/GenBank/DDBJ whole genome shotgun (WGS) entry which is preliminary data.</text>
</comment>
<dbReference type="InterPro" id="IPR036249">
    <property type="entry name" value="Thioredoxin-like_sf"/>
</dbReference>
<dbReference type="Proteomes" id="UP000560658">
    <property type="component" value="Unassembled WGS sequence"/>
</dbReference>
<proteinExistence type="predicted"/>
<evidence type="ECO:0000313" key="2">
    <source>
        <dbReference type="Proteomes" id="UP000560658"/>
    </source>
</evidence>
<dbReference type="PROSITE" id="PS51257">
    <property type="entry name" value="PROKAR_LIPOPROTEIN"/>
    <property type="match status" value="1"/>
</dbReference>
<dbReference type="EMBL" id="JACIER010000003">
    <property type="protein sequence ID" value="MBB4043234.1"/>
    <property type="molecule type" value="Genomic_DNA"/>
</dbReference>
<dbReference type="AlphaFoldDB" id="A0A840D0U6"/>
<evidence type="ECO:0008006" key="3">
    <source>
        <dbReference type="Google" id="ProtNLM"/>
    </source>
</evidence>
<dbReference type="Gene3D" id="2.60.40.10">
    <property type="entry name" value="Immunoglobulins"/>
    <property type="match status" value="1"/>
</dbReference>
<evidence type="ECO:0000313" key="1">
    <source>
        <dbReference type="EMBL" id="MBB4043234.1"/>
    </source>
</evidence>
<organism evidence="1 2">
    <name type="scientific">Bacteroides reticulotermitis</name>
    <dbReference type="NCBI Taxonomy" id="1133319"/>
    <lineage>
        <taxon>Bacteria</taxon>
        <taxon>Pseudomonadati</taxon>
        <taxon>Bacteroidota</taxon>
        <taxon>Bacteroidia</taxon>
        <taxon>Bacteroidales</taxon>
        <taxon>Bacteroidaceae</taxon>
        <taxon>Bacteroides</taxon>
    </lineage>
</organism>
<dbReference type="PANTHER" id="PTHR37833">
    <property type="entry name" value="LIPOPROTEIN-RELATED"/>
    <property type="match status" value="1"/>
</dbReference>
<name>A0A840D0U6_9BACE</name>
<reference evidence="1" key="1">
    <citation type="submission" date="2020-08" db="EMBL/GenBank/DDBJ databases">
        <title>Genomic Encyclopedia of Type Strains, Phase IV (KMG-IV): sequencing the most valuable type-strain genomes for metagenomic binning, comparative biology and taxonomic classification.</title>
        <authorList>
            <person name="Goeker M."/>
        </authorList>
    </citation>
    <scope>NUCLEOTIDE SEQUENCE [LARGE SCALE GENOMIC DNA]</scope>
    <source>
        <strain evidence="1">DSM 105720</strain>
    </source>
</reference>
<dbReference type="PANTHER" id="PTHR37833:SF1">
    <property type="entry name" value="SIGNAL PEPTIDE PROTEIN"/>
    <property type="match status" value="1"/>
</dbReference>
<protein>
    <recommendedName>
        <fullName evidence="3">DUF1573 domain-containing protein</fullName>
    </recommendedName>
</protein>
<gene>
    <name evidence="1" type="ORF">GGR06_001001</name>
</gene>
<dbReference type="InterPro" id="IPR013783">
    <property type="entry name" value="Ig-like_fold"/>
</dbReference>
<dbReference type="Gene3D" id="3.40.30.10">
    <property type="entry name" value="Glutaredoxin"/>
    <property type="match status" value="1"/>
</dbReference>
<accession>A0A840D0U6</accession>
<dbReference type="InterPro" id="IPR011467">
    <property type="entry name" value="DUF1573"/>
</dbReference>
<dbReference type="RefSeq" id="WP_148298217.1">
    <property type="nucleotide sequence ID" value="NZ_JACIER010000003.1"/>
</dbReference>
<keyword evidence="2" id="KW-1185">Reference proteome</keyword>
<dbReference type="SUPFAM" id="SSF52833">
    <property type="entry name" value="Thioredoxin-like"/>
    <property type="match status" value="1"/>
</dbReference>
<dbReference type="Pfam" id="PF07610">
    <property type="entry name" value="DUF1573"/>
    <property type="match status" value="1"/>
</dbReference>